<protein>
    <submittedName>
        <fullName evidence="2">Daunorubicin/doxorubicin resistance ABC transporter ATP-binding protein DrrA</fullName>
    </submittedName>
</protein>
<evidence type="ECO:0000313" key="3">
    <source>
        <dbReference type="Proteomes" id="UP000261811"/>
    </source>
</evidence>
<keyword evidence="2" id="KW-0547">Nucleotide-binding</keyword>
<organism evidence="2 3">
    <name type="scientific">Actinomadura logoneensis</name>
    <dbReference type="NCBI Taxonomy" id="2293572"/>
    <lineage>
        <taxon>Bacteria</taxon>
        <taxon>Bacillati</taxon>
        <taxon>Actinomycetota</taxon>
        <taxon>Actinomycetes</taxon>
        <taxon>Streptosporangiales</taxon>
        <taxon>Thermomonosporaceae</taxon>
        <taxon>Actinomadura</taxon>
    </lineage>
</organism>
<keyword evidence="2" id="KW-0067">ATP-binding</keyword>
<feature type="compositionally biased region" description="Basic and acidic residues" evidence="1">
    <location>
        <begin position="61"/>
        <end position="73"/>
    </location>
</feature>
<evidence type="ECO:0000256" key="1">
    <source>
        <dbReference type="SAM" id="MobiDB-lite"/>
    </source>
</evidence>
<dbReference type="EMBL" id="QURH01000556">
    <property type="protein sequence ID" value="RFU39119.1"/>
    <property type="molecule type" value="Genomic_DNA"/>
</dbReference>
<dbReference type="AlphaFoldDB" id="A0A372JGS5"/>
<proteinExistence type="predicted"/>
<comment type="caution">
    <text evidence="2">The sequence shown here is derived from an EMBL/GenBank/DDBJ whole genome shotgun (WGS) entry which is preliminary data.</text>
</comment>
<dbReference type="Proteomes" id="UP000261811">
    <property type="component" value="Unassembled WGS sequence"/>
</dbReference>
<dbReference type="GO" id="GO:0005524">
    <property type="term" value="F:ATP binding"/>
    <property type="evidence" value="ECO:0007669"/>
    <property type="project" value="UniProtKB-KW"/>
</dbReference>
<evidence type="ECO:0000313" key="2">
    <source>
        <dbReference type="EMBL" id="RFU39119.1"/>
    </source>
</evidence>
<gene>
    <name evidence="2" type="ORF">DZF91_24100</name>
</gene>
<feature type="non-terminal residue" evidence="2">
    <location>
        <position position="1"/>
    </location>
</feature>
<feature type="region of interest" description="Disordered" evidence="1">
    <location>
        <begin position="61"/>
        <end position="99"/>
    </location>
</feature>
<accession>A0A372JGS5</accession>
<keyword evidence="3" id="KW-1185">Reference proteome</keyword>
<name>A0A372JGS5_9ACTN</name>
<reference evidence="2 3" key="1">
    <citation type="submission" date="2018-08" db="EMBL/GenBank/DDBJ databases">
        <title>Actinomadura jelena sp. nov., a novel Actinomycete isolated from soil in Chad.</title>
        <authorList>
            <person name="Shi L."/>
        </authorList>
    </citation>
    <scope>NUCLEOTIDE SEQUENCE [LARGE SCALE GENOMIC DNA]</scope>
    <source>
        <strain evidence="2 3">NEAU-G17</strain>
    </source>
</reference>
<sequence length="99" mass="10338">VERVTGARPEADPAELRLSAPVADRVGALAGTLRALDDVHVTVADIALRRPTLDEVFLRLTDRSGTDSDRAGTDDAGTDSIRSGSGSVRPATTGKEAVR</sequence>